<reference evidence="1" key="1">
    <citation type="submission" date="2014-12" db="EMBL/GenBank/DDBJ databases">
        <title>Insight into the proteome of Arion vulgaris.</title>
        <authorList>
            <person name="Aradska J."/>
            <person name="Bulat T."/>
            <person name="Smidak R."/>
            <person name="Sarate P."/>
            <person name="Gangsoo J."/>
            <person name="Sialana F."/>
            <person name="Bilban M."/>
            <person name="Lubec G."/>
        </authorList>
    </citation>
    <scope>NUCLEOTIDE SEQUENCE</scope>
    <source>
        <tissue evidence="1">Skin</tissue>
    </source>
</reference>
<sequence length="132" mass="14327">QGETVIEVENLDLNSEGGELSLAHLLTQLSQQGIVFDKTRSSELQTAHEVTVSGTSPNTVYTTNENCINSTMASKIVEEEEQPTAEDAANTLAQLAGLRGFTRINEVKNSQVHAIQNYSYSNSTPGPSKHYT</sequence>
<accession>A0A0B6YKL1</accession>
<dbReference type="AlphaFoldDB" id="A0A0B6YKL1"/>
<protein>
    <submittedName>
        <fullName evidence="1">Uncharacterized protein</fullName>
    </submittedName>
</protein>
<name>A0A0B6YKL1_9EUPU</name>
<gene>
    <name evidence="1" type="primary">ORF26593</name>
</gene>
<feature type="non-terminal residue" evidence="1">
    <location>
        <position position="1"/>
    </location>
</feature>
<proteinExistence type="predicted"/>
<organism evidence="1">
    <name type="scientific">Arion vulgaris</name>
    <dbReference type="NCBI Taxonomy" id="1028688"/>
    <lineage>
        <taxon>Eukaryota</taxon>
        <taxon>Metazoa</taxon>
        <taxon>Spiralia</taxon>
        <taxon>Lophotrochozoa</taxon>
        <taxon>Mollusca</taxon>
        <taxon>Gastropoda</taxon>
        <taxon>Heterobranchia</taxon>
        <taxon>Euthyneura</taxon>
        <taxon>Panpulmonata</taxon>
        <taxon>Eupulmonata</taxon>
        <taxon>Stylommatophora</taxon>
        <taxon>Helicina</taxon>
        <taxon>Arionoidea</taxon>
        <taxon>Arionidae</taxon>
        <taxon>Arion</taxon>
    </lineage>
</organism>
<dbReference type="EMBL" id="HACG01009155">
    <property type="protein sequence ID" value="CEK56020.1"/>
    <property type="molecule type" value="Transcribed_RNA"/>
</dbReference>
<feature type="non-terminal residue" evidence="1">
    <location>
        <position position="132"/>
    </location>
</feature>
<evidence type="ECO:0000313" key="1">
    <source>
        <dbReference type="EMBL" id="CEK56020.1"/>
    </source>
</evidence>